<evidence type="ECO:0000256" key="11">
    <source>
        <dbReference type="SAM" id="Phobius"/>
    </source>
</evidence>
<dbReference type="CDD" id="cd06163">
    <property type="entry name" value="S2P-M50_PDZ_RseP-like"/>
    <property type="match status" value="1"/>
</dbReference>
<keyword evidence="14" id="KW-1185">Reference proteome</keyword>
<feature type="transmembrane region" description="Helical" evidence="11">
    <location>
        <begin position="122"/>
        <end position="144"/>
    </location>
</feature>
<evidence type="ECO:0000256" key="1">
    <source>
        <dbReference type="ARBA" id="ARBA00001947"/>
    </source>
</evidence>
<keyword evidence="8 11" id="KW-1133">Transmembrane helix</keyword>
<dbReference type="Pfam" id="PF02163">
    <property type="entry name" value="Peptidase_M50"/>
    <property type="match status" value="1"/>
</dbReference>
<dbReference type="InterPro" id="IPR001478">
    <property type="entry name" value="PDZ"/>
</dbReference>
<dbReference type="Proteomes" id="UP001212097">
    <property type="component" value="Chromosome"/>
</dbReference>
<evidence type="ECO:0000256" key="9">
    <source>
        <dbReference type="ARBA" id="ARBA00023049"/>
    </source>
</evidence>
<evidence type="ECO:0000256" key="5">
    <source>
        <dbReference type="ARBA" id="ARBA00022692"/>
    </source>
</evidence>
<reference evidence="13 14" key="1">
    <citation type="submission" date="2023-06" db="EMBL/GenBank/DDBJ databases">
        <title>The Gram-positive Non-spore-bearing Anaerobic Bacilli of Human Feces.</title>
        <authorList>
            <person name="Eggerth A.H."/>
        </authorList>
    </citation>
    <scope>NUCLEOTIDE SEQUENCE [LARGE SCALE GENOMIC DNA]</scope>
    <source>
        <strain evidence="13 14">CBA3108</strain>
    </source>
</reference>
<feature type="transmembrane region" description="Helical" evidence="11">
    <location>
        <begin position="337"/>
        <end position="356"/>
    </location>
</feature>
<dbReference type="PANTHER" id="PTHR42837:SF2">
    <property type="entry name" value="MEMBRANE METALLOPROTEASE ARASP2, CHLOROPLASTIC-RELATED"/>
    <property type="match status" value="1"/>
</dbReference>
<accession>A0ABY7QYC0</accession>
<dbReference type="RefSeq" id="WP_271417464.1">
    <property type="nucleotide sequence ID" value="NZ_CP115668.1"/>
</dbReference>
<dbReference type="InterPro" id="IPR008915">
    <property type="entry name" value="Peptidase_M50"/>
</dbReference>
<evidence type="ECO:0000256" key="2">
    <source>
        <dbReference type="ARBA" id="ARBA00004141"/>
    </source>
</evidence>
<dbReference type="GO" id="GO:0008233">
    <property type="term" value="F:peptidase activity"/>
    <property type="evidence" value="ECO:0007669"/>
    <property type="project" value="UniProtKB-KW"/>
</dbReference>
<feature type="transmembrane region" description="Helical" evidence="11">
    <location>
        <begin position="399"/>
        <end position="420"/>
    </location>
</feature>
<evidence type="ECO:0000313" key="14">
    <source>
        <dbReference type="Proteomes" id="UP001212097"/>
    </source>
</evidence>
<dbReference type="InterPro" id="IPR004387">
    <property type="entry name" value="Pept_M50_Zn"/>
</dbReference>
<keyword evidence="6" id="KW-0378">Hydrolase</keyword>
<proteinExistence type="inferred from homology"/>
<name>A0ABY7QYC0_9ACTN</name>
<comment type="similarity">
    <text evidence="3">Belongs to the peptidase M50B family.</text>
</comment>
<evidence type="ECO:0000256" key="6">
    <source>
        <dbReference type="ARBA" id="ARBA00022801"/>
    </source>
</evidence>
<evidence type="ECO:0000259" key="12">
    <source>
        <dbReference type="SMART" id="SM00228"/>
    </source>
</evidence>
<evidence type="ECO:0000256" key="10">
    <source>
        <dbReference type="ARBA" id="ARBA00023136"/>
    </source>
</evidence>
<keyword evidence="9" id="KW-0482">Metalloprotease</keyword>
<evidence type="ECO:0000256" key="3">
    <source>
        <dbReference type="ARBA" id="ARBA00007931"/>
    </source>
</evidence>
<dbReference type="InterPro" id="IPR041489">
    <property type="entry name" value="PDZ_6"/>
</dbReference>
<sequence length="426" mass="45840">MTVLIEVLAGILFFALIILSVLLHECGHFIPAKIFGVKVTEFFAGFGPKIWSFRRGETEYGFKWIPLGGYVRLVGMYPAEVHHRHTNKLTKLADEARAAEAEEITDADRGRLFSDKPVWQRLVIMSGGILTNLLLAFLLFWGVFGIYGRPAETTLVAAVTPCVQLTKSQGDCSPDDPPAPAAQAGLEPGDRIVSFNGVRVESWSQLQPLIRDNGEGQVRLVVERDGRLVNLTPTRTILNQVPDINNPGRTVTVGYLGFSPTMVIVHSGPGDTASQMWTMSKQSLSALARLPVLTWNVASDMVTGRARDANSPMSIVGASRVAGDIAGNGQLTVGDKVASGASLLGGLNLFLFWFNVVPLPPMDGGHIAGAIYEACKRGIFRLAGKPDPGPADTAMMLPVAWTIGVLMLVMGVILVVADVISPVKIF</sequence>
<evidence type="ECO:0000256" key="7">
    <source>
        <dbReference type="ARBA" id="ARBA00022833"/>
    </source>
</evidence>
<evidence type="ECO:0000313" key="13">
    <source>
        <dbReference type="EMBL" id="WCC79262.1"/>
    </source>
</evidence>
<keyword evidence="5 11" id="KW-0812">Transmembrane</keyword>
<evidence type="ECO:0000256" key="8">
    <source>
        <dbReference type="ARBA" id="ARBA00022989"/>
    </source>
</evidence>
<dbReference type="Gene3D" id="2.30.42.10">
    <property type="match status" value="1"/>
</dbReference>
<gene>
    <name evidence="13" type="ORF">O6R08_06865</name>
</gene>
<dbReference type="SUPFAM" id="SSF50156">
    <property type="entry name" value="PDZ domain-like"/>
    <property type="match status" value="1"/>
</dbReference>
<feature type="domain" description="PDZ" evidence="12">
    <location>
        <begin position="142"/>
        <end position="226"/>
    </location>
</feature>
<dbReference type="InterPro" id="IPR036034">
    <property type="entry name" value="PDZ_sf"/>
</dbReference>
<comment type="cofactor">
    <cofactor evidence="1">
        <name>Zn(2+)</name>
        <dbReference type="ChEBI" id="CHEBI:29105"/>
    </cofactor>
</comment>
<comment type="subcellular location">
    <subcellularLocation>
        <location evidence="2">Membrane</location>
        <topology evidence="2">Multi-pass membrane protein</topology>
    </subcellularLocation>
</comment>
<dbReference type="CDD" id="cd23081">
    <property type="entry name" value="cpPDZ_EcRseP-like"/>
    <property type="match status" value="1"/>
</dbReference>
<keyword evidence="10 11" id="KW-0472">Membrane</keyword>
<dbReference type="EMBL" id="CP115668">
    <property type="protein sequence ID" value="WCC79262.1"/>
    <property type="molecule type" value="Genomic_DNA"/>
</dbReference>
<organism evidence="13 14">
    <name type="scientific">Cutibacterium equinum</name>
    <dbReference type="NCBI Taxonomy" id="3016342"/>
    <lineage>
        <taxon>Bacteria</taxon>
        <taxon>Bacillati</taxon>
        <taxon>Actinomycetota</taxon>
        <taxon>Actinomycetes</taxon>
        <taxon>Propionibacteriales</taxon>
        <taxon>Propionibacteriaceae</taxon>
        <taxon>Cutibacterium</taxon>
    </lineage>
</organism>
<dbReference type="PANTHER" id="PTHR42837">
    <property type="entry name" value="REGULATOR OF SIGMA-E PROTEASE RSEP"/>
    <property type="match status" value="1"/>
</dbReference>
<protein>
    <submittedName>
        <fullName evidence="13">Site-2 protease family protein</fullName>
    </submittedName>
</protein>
<keyword evidence="7" id="KW-0862">Zinc</keyword>
<evidence type="ECO:0000256" key="4">
    <source>
        <dbReference type="ARBA" id="ARBA00022670"/>
    </source>
</evidence>
<dbReference type="SMART" id="SM00228">
    <property type="entry name" value="PDZ"/>
    <property type="match status" value="1"/>
</dbReference>
<dbReference type="Pfam" id="PF17820">
    <property type="entry name" value="PDZ_6"/>
    <property type="match status" value="1"/>
</dbReference>
<dbReference type="GO" id="GO:0006508">
    <property type="term" value="P:proteolysis"/>
    <property type="evidence" value="ECO:0007669"/>
    <property type="project" value="UniProtKB-KW"/>
</dbReference>
<keyword evidence="4 13" id="KW-0645">Protease</keyword>